<organism evidence="1 2">
    <name type="scientific">Salix purpurea</name>
    <name type="common">Purple osier willow</name>
    <dbReference type="NCBI Taxonomy" id="77065"/>
    <lineage>
        <taxon>Eukaryota</taxon>
        <taxon>Viridiplantae</taxon>
        <taxon>Streptophyta</taxon>
        <taxon>Embryophyta</taxon>
        <taxon>Tracheophyta</taxon>
        <taxon>Spermatophyta</taxon>
        <taxon>Magnoliopsida</taxon>
        <taxon>eudicotyledons</taxon>
        <taxon>Gunneridae</taxon>
        <taxon>Pentapetalae</taxon>
        <taxon>rosids</taxon>
        <taxon>fabids</taxon>
        <taxon>Malpighiales</taxon>
        <taxon>Salicaceae</taxon>
        <taxon>Saliceae</taxon>
        <taxon>Salix</taxon>
    </lineage>
</organism>
<accession>A0A9Q0SRB9</accession>
<keyword evidence="2" id="KW-1185">Reference proteome</keyword>
<proteinExistence type="predicted"/>
<gene>
    <name evidence="1" type="ORF">OIU79_016877</name>
</gene>
<evidence type="ECO:0000313" key="2">
    <source>
        <dbReference type="Proteomes" id="UP001151532"/>
    </source>
</evidence>
<reference evidence="1" key="1">
    <citation type="submission" date="2022-11" db="EMBL/GenBank/DDBJ databases">
        <authorList>
            <person name="Hyden B.L."/>
            <person name="Feng K."/>
            <person name="Yates T."/>
            <person name="Jawdy S."/>
            <person name="Smart L.B."/>
            <person name="Muchero W."/>
        </authorList>
    </citation>
    <scope>NUCLEOTIDE SEQUENCE</scope>
    <source>
        <tissue evidence="1">Shoot tip</tissue>
    </source>
</reference>
<dbReference type="EMBL" id="JAPFFK010000019">
    <property type="protein sequence ID" value="KAJ6687244.1"/>
    <property type="molecule type" value="Genomic_DNA"/>
</dbReference>
<protein>
    <submittedName>
        <fullName evidence="1">Uncharacterized protein</fullName>
    </submittedName>
</protein>
<dbReference type="AlphaFoldDB" id="A0A9Q0SRB9"/>
<sequence length="135" mass="15271">MDRWISSQLQFCRCRENVFRSIGAGFFFTIQASNHKRSILTTNAQVLEAWGISWHHDPIQLHVTRATGVVQLFLEPIEKAFKRGSPSSLKFWGSIVLATSMFQGVHGFGAMDESTPPFVKQIFQFQGTFCAAEED</sequence>
<name>A0A9Q0SRB9_SALPP</name>
<evidence type="ECO:0000313" key="1">
    <source>
        <dbReference type="EMBL" id="KAJ6687244.1"/>
    </source>
</evidence>
<dbReference type="Proteomes" id="UP001151532">
    <property type="component" value="Chromosome 2"/>
</dbReference>
<comment type="caution">
    <text evidence="1">The sequence shown here is derived from an EMBL/GenBank/DDBJ whole genome shotgun (WGS) entry which is preliminary data.</text>
</comment>
<reference evidence="1" key="2">
    <citation type="journal article" date="2023" name="Int. J. Mol. Sci.">
        <title>De Novo Assembly and Annotation of 11 Diverse Shrub Willow (Salix) Genomes Reveals Novel Gene Organization in Sex-Linked Regions.</title>
        <authorList>
            <person name="Hyden B."/>
            <person name="Feng K."/>
            <person name="Yates T.B."/>
            <person name="Jawdy S."/>
            <person name="Cereghino C."/>
            <person name="Smart L.B."/>
            <person name="Muchero W."/>
        </authorList>
    </citation>
    <scope>NUCLEOTIDE SEQUENCE</scope>
    <source>
        <tissue evidence="1">Shoot tip</tissue>
    </source>
</reference>